<keyword evidence="3" id="KW-1185">Reference proteome</keyword>
<feature type="region of interest" description="Disordered" evidence="1">
    <location>
        <begin position="142"/>
        <end position="168"/>
    </location>
</feature>
<feature type="region of interest" description="Disordered" evidence="1">
    <location>
        <begin position="183"/>
        <end position="207"/>
    </location>
</feature>
<proteinExistence type="predicted"/>
<organism evidence="2 3">
    <name type="scientific">Sutterella parvirubra YIT 11816</name>
    <dbReference type="NCBI Taxonomy" id="762967"/>
    <lineage>
        <taxon>Bacteria</taxon>
        <taxon>Pseudomonadati</taxon>
        <taxon>Pseudomonadota</taxon>
        <taxon>Betaproteobacteria</taxon>
        <taxon>Burkholderiales</taxon>
        <taxon>Sutterellaceae</taxon>
        <taxon>Sutterella</taxon>
    </lineage>
</organism>
<gene>
    <name evidence="2" type="ORF">HMPREF9440_01192</name>
</gene>
<dbReference type="PATRIC" id="fig|762967.3.peg.941"/>
<accession>H3KEM8</accession>
<evidence type="ECO:0000256" key="1">
    <source>
        <dbReference type="SAM" id="MobiDB-lite"/>
    </source>
</evidence>
<protein>
    <submittedName>
        <fullName evidence="2">Uncharacterized protein</fullName>
    </submittedName>
</protein>
<dbReference type="AlphaFoldDB" id="H3KEM8"/>
<name>H3KEM8_9BURK</name>
<reference evidence="2 3" key="1">
    <citation type="submission" date="2011-11" db="EMBL/GenBank/DDBJ databases">
        <authorList>
            <person name="Weinstock G."/>
            <person name="Sodergren E."/>
            <person name="Clifton S."/>
            <person name="Fulton L."/>
            <person name="Fulton B."/>
            <person name="Courtney L."/>
            <person name="Fronick C."/>
            <person name="Harrison M."/>
            <person name="Strong C."/>
            <person name="Farmer C."/>
            <person name="Delahaunty K."/>
            <person name="Markovic C."/>
            <person name="Hall O."/>
            <person name="Minx P."/>
            <person name="Tomlinson C."/>
            <person name="Mitreva M."/>
            <person name="Hou S."/>
            <person name="Chen J."/>
            <person name="Wollam A."/>
            <person name="Pepin K.H."/>
            <person name="Johnson M."/>
            <person name="Bhonagiri V."/>
            <person name="Zhang X."/>
            <person name="Suruliraj S."/>
            <person name="Warren W."/>
            <person name="Chinwalla A."/>
            <person name="Mardis E.R."/>
            <person name="Wilson R.K."/>
        </authorList>
    </citation>
    <scope>NUCLEOTIDE SEQUENCE [LARGE SCALE GENOMIC DNA]</scope>
    <source>
        <strain evidence="2 3">YIT 11816</strain>
    </source>
</reference>
<dbReference type="Proteomes" id="UP000004956">
    <property type="component" value="Unassembled WGS sequence"/>
</dbReference>
<feature type="non-terminal residue" evidence="2">
    <location>
        <position position="1"/>
    </location>
</feature>
<dbReference type="STRING" id="762967.HMPREF9440_01192"/>
<evidence type="ECO:0000313" key="3">
    <source>
        <dbReference type="Proteomes" id="UP000004956"/>
    </source>
</evidence>
<dbReference type="EMBL" id="AFBQ01000161">
    <property type="protein sequence ID" value="EHY31439.1"/>
    <property type="molecule type" value="Genomic_DNA"/>
</dbReference>
<sequence>KTVAPRPEERVPEALRRMERLHTRFMRGVYAVRQAREHLPAAPDPDLVPDEASAAKDEGLAGVRTRMLARIAARREKEDACAALDAESSLLDARMSAFALPDDVDPEAFWTEERLTELDGLQADLLRWEEAAATLAEQLRTAAAPKAPLPPPIRMAAPPEELRREHSAEAQWEAHFQDLMDEVREQRIREDAERAAAEADPKDSAGQ</sequence>
<comment type="caution">
    <text evidence="2">The sequence shown here is derived from an EMBL/GenBank/DDBJ whole genome shotgun (WGS) entry which is preliminary data.</text>
</comment>
<evidence type="ECO:0000313" key="2">
    <source>
        <dbReference type="EMBL" id="EHY31439.1"/>
    </source>
</evidence>
<dbReference type="HOGENOM" id="CLU_1323451_0_0_4"/>